<name>A0A9P5LZ62_9HELO</name>
<gene>
    <name evidence="1" type="ORF">EAE97_000035</name>
</gene>
<reference evidence="1 2" key="1">
    <citation type="journal article" date="2020" name="Genome Biol. Evol.">
        <title>Comparative genomics of Sclerotiniaceae.</title>
        <authorList>
            <person name="Valero Jimenez C.A."/>
            <person name="Steentjes M."/>
            <person name="Scholten O.E."/>
            <person name="Van Kan J.A.L."/>
        </authorList>
    </citation>
    <scope>NUCLEOTIDE SEQUENCE [LARGE SCALE GENOMIC DNA]</scope>
    <source>
        <strain evidence="1 2">MUCL 94</strain>
    </source>
</reference>
<sequence length="126" mass="14239">MIEVSLLFPGHPSKQLPLQGLLKDNFSSGPHEDIYVGATFEDLCFECIPEKDSLEAGFELNLPTPNPTSKKSYTVSNFVKPEPDLDLPASIFLPERHSFAAQDFIDSDEPEEPRIAFPRMQWNFLL</sequence>
<keyword evidence="2" id="KW-1185">Reference proteome</keyword>
<dbReference type="RefSeq" id="XP_038737906.1">
    <property type="nucleotide sequence ID" value="XM_038870545.1"/>
</dbReference>
<evidence type="ECO:0000313" key="1">
    <source>
        <dbReference type="EMBL" id="KAF7954776.1"/>
    </source>
</evidence>
<accession>A0A9P5LZ62</accession>
<protein>
    <submittedName>
        <fullName evidence="1">Uncharacterized protein</fullName>
    </submittedName>
</protein>
<evidence type="ECO:0000313" key="2">
    <source>
        <dbReference type="Proteomes" id="UP000710849"/>
    </source>
</evidence>
<dbReference type="GeneID" id="62143624"/>
<proteinExistence type="predicted"/>
<organism evidence="1 2">
    <name type="scientific">Botrytis byssoidea</name>
    <dbReference type="NCBI Taxonomy" id="139641"/>
    <lineage>
        <taxon>Eukaryota</taxon>
        <taxon>Fungi</taxon>
        <taxon>Dikarya</taxon>
        <taxon>Ascomycota</taxon>
        <taxon>Pezizomycotina</taxon>
        <taxon>Leotiomycetes</taxon>
        <taxon>Helotiales</taxon>
        <taxon>Sclerotiniaceae</taxon>
        <taxon>Botrytis</taxon>
    </lineage>
</organism>
<dbReference type="AlphaFoldDB" id="A0A9P5LZ62"/>
<dbReference type="Proteomes" id="UP000710849">
    <property type="component" value="Unassembled WGS sequence"/>
</dbReference>
<comment type="caution">
    <text evidence="1">The sequence shown here is derived from an EMBL/GenBank/DDBJ whole genome shotgun (WGS) entry which is preliminary data.</text>
</comment>
<dbReference type="EMBL" id="RCSW01000001">
    <property type="protein sequence ID" value="KAF7954776.1"/>
    <property type="molecule type" value="Genomic_DNA"/>
</dbReference>